<dbReference type="GO" id="GO:0045046">
    <property type="term" value="P:protein import into peroxisome membrane"/>
    <property type="evidence" value="ECO:0007669"/>
    <property type="project" value="TreeGrafter"/>
</dbReference>
<organism evidence="2 3">
    <name type="scientific">Coptis chinensis</name>
    <dbReference type="NCBI Taxonomy" id="261450"/>
    <lineage>
        <taxon>Eukaryota</taxon>
        <taxon>Viridiplantae</taxon>
        <taxon>Streptophyta</taxon>
        <taxon>Embryophyta</taxon>
        <taxon>Tracheophyta</taxon>
        <taxon>Spermatophyta</taxon>
        <taxon>Magnoliopsida</taxon>
        <taxon>Ranunculales</taxon>
        <taxon>Ranunculaceae</taxon>
        <taxon>Coptidoideae</taxon>
        <taxon>Coptis</taxon>
    </lineage>
</organism>
<dbReference type="PANTHER" id="PTHR28080:SF1">
    <property type="entry name" value="PEROXISOMAL BIOGENESIS FACTOR 3"/>
    <property type="match status" value="1"/>
</dbReference>
<proteinExistence type="predicted"/>
<keyword evidence="1" id="KW-1133">Transmembrane helix</keyword>
<dbReference type="AlphaFoldDB" id="A0A835H5K9"/>
<keyword evidence="1" id="KW-0472">Membrane</keyword>
<accession>A0A835H5K9</accession>
<protein>
    <submittedName>
        <fullName evidence="2">Uncharacterized protein</fullName>
    </submittedName>
</protein>
<sequence length="118" mass="13429">MGKSENSNYEHPLGYYTTLPDFTRLAVSLWAMTVLTLYIRVQVNILGRHLYIDEFRGMGASYLVRPFHFAEVFSIPSDEHGEKDITFKSVLLNNCQEAFEGAENEKSASTLGNIRHVI</sequence>
<dbReference type="EMBL" id="JADFTS010000008">
    <property type="protein sequence ID" value="KAF9593046.1"/>
    <property type="molecule type" value="Genomic_DNA"/>
</dbReference>
<dbReference type="Proteomes" id="UP000631114">
    <property type="component" value="Unassembled WGS sequence"/>
</dbReference>
<evidence type="ECO:0000313" key="3">
    <source>
        <dbReference type="Proteomes" id="UP000631114"/>
    </source>
</evidence>
<dbReference type="OrthoDB" id="45930at2759"/>
<feature type="transmembrane region" description="Helical" evidence="1">
    <location>
        <begin position="22"/>
        <end position="41"/>
    </location>
</feature>
<keyword evidence="1" id="KW-0812">Transmembrane</keyword>
<reference evidence="2 3" key="1">
    <citation type="submission" date="2020-10" db="EMBL/GenBank/DDBJ databases">
        <title>The Coptis chinensis genome and diversification of protoberbering-type alkaloids.</title>
        <authorList>
            <person name="Wang B."/>
            <person name="Shu S."/>
            <person name="Song C."/>
            <person name="Liu Y."/>
        </authorList>
    </citation>
    <scope>NUCLEOTIDE SEQUENCE [LARGE SCALE GENOMIC DNA]</scope>
    <source>
        <strain evidence="2">HL-2020</strain>
        <tissue evidence="2">Leaf</tissue>
    </source>
</reference>
<gene>
    <name evidence="2" type="ORF">IFM89_019877</name>
</gene>
<dbReference type="InterPro" id="IPR006966">
    <property type="entry name" value="Peroxin-3"/>
</dbReference>
<dbReference type="GO" id="GO:0030674">
    <property type="term" value="F:protein-macromolecule adaptor activity"/>
    <property type="evidence" value="ECO:0007669"/>
    <property type="project" value="TreeGrafter"/>
</dbReference>
<dbReference type="PANTHER" id="PTHR28080">
    <property type="entry name" value="PEROXISOMAL BIOGENESIS FACTOR 3"/>
    <property type="match status" value="1"/>
</dbReference>
<name>A0A835H5K9_9MAGN</name>
<evidence type="ECO:0000313" key="2">
    <source>
        <dbReference type="EMBL" id="KAF9593046.1"/>
    </source>
</evidence>
<keyword evidence="3" id="KW-1185">Reference proteome</keyword>
<dbReference type="GO" id="GO:0005778">
    <property type="term" value="C:peroxisomal membrane"/>
    <property type="evidence" value="ECO:0007669"/>
    <property type="project" value="InterPro"/>
</dbReference>
<comment type="caution">
    <text evidence="2">The sequence shown here is derived from an EMBL/GenBank/DDBJ whole genome shotgun (WGS) entry which is preliminary data.</text>
</comment>
<evidence type="ECO:0000256" key="1">
    <source>
        <dbReference type="SAM" id="Phobius"/>
    </source>
</evidence>